<dbReference type="SMART" id="SM00054">
    <property type="entry name" value="EFh"/>
    <property type="match status" value="4"/>
</dbReference>
<dbReference type="InterPro" id="IPR011009">
    <property type="entry name" value="Kinase-like_dom_sf"/>
</dbReference>
<dbReference type="InterPro" id="IPR017441">
    <property type="entry name" value="Protein_kinase_ATP_BS"/>
</dbReference>
<feature type="domain" description="EF-hand" evidence="34">
    <location>
        <begin position="416"/>
        <end position="450"/>
    </location>
</feature>
<keyword evidence="32" id="KW-0175">Coiled coil</keyword>
<evidence type="ECO:0000256" key="7">
    <source>
        <dbReference type="ARBA" id="ARBA00022475"/>
    </source>
</evidence>
<evidence type="ECO:0000256" key="13">
    <source>
        <dbReference type="ARBA" id="ARBA00022737"/>
    </source>
</evidence>
<evidence type="ECO:0000256" key="11">
    <source>
        <dbReference type="ARBA" id="ARBA00022707"/>
    </source>
</evidence>
<dbReference type="Pfam" id="PF00069">
    <property type="entry name" value="Pkinase"/>
    <property type="match status" value="1"/>
</dbReference>
<evidence type="ECO:0000256" key="18">
    <source>
        <dbReference type="ARBA" id="ARBA00022846"/>
    </source>
</evidence>
<keyword evidence="12" id="KW-0479">Metal-binding</keyword>
<evidence type="ECO:0000256" key="15">
    <source>
        <dbReference type="ARBA" id="ARBA00022777"/>
    </source>
</evidence>
<evidence type="ECO:0000256" key="19">
    <source>
        <dbReference type="ARBA" id="ARBA00022870"/>
    </source>
</evidence>
<protein>
    <recommendedName>
        <fullName evidence="29">Calcium-dependent protein kinase 1</fullName>
        <ecNumber evidence="6">2.7.11.1</ecNumber>
    </recommendedName>
</protein>
<keyword evidence="9 31" id="KW-0723">Serine/threonine-protein kinase</keyword>
<dbReference type="CDD" id="cd05117">
    <property type="entry name" value="STKc_CAMK"/>
    <property type="match status" value="1"/>
</dbReference>
<dbReference type="InterPro" id="IPR011992">
    <property type="entry name" value="EF-hand-dom_pair"/>
</dbReference>
<keyword evidence="21" id="KW-0564">Palmitate</keyword>
<comment type="caution">
    <text evidence="35">The sequence shown here is derived from an EMBL/GenBank/DDBJ whole genome shotgun (WGS) entry which is preliminary data.</text>
</comment>
<keyword evidence="16" id="KW-0106">Calcium</keyword>
<sequence length="484" mass="55238">MGCVTSKKKMPIPTRISKVSDLKVQPSTFVVENHERFQDVYSIGTSLGSGTFGEVRKVIHRSNHSERAVKIFRKDLATNEEKKQKLLNEIEVLKRLDHPNIVRVYEFFEDTKRFYIVMEHCKGGELFEEIIKRKSFNEVQTAQIVYQILSALAYLHDHEIVHRDIKPENILLEEKGDIMNCKLIDFGTAAFFEKGKLLRGSIGTAYYIAPEVLVGNYSEKCDLWSCGVLLFILLCGYPPFDGRNDVEIIDKVNRGHYEFKGEIWKHISSEAKDLVSSLLSPEPTRLTASEALTHPWVALNSHRTMPNTTIMDAALKNLKNFHNTSKLRDAVNTFITTQCISQKDTKELRDVFRAMDTNGDGKLSREELLNQFSKTMGYNAASDEVDRIMAEVDTDNNGYIDYTEFLKATLDIRTVMSSENMRRAFDLFDKDGSQSISAMELKKILAGEAISENKVWESIVKEVDQNGDGEIDFNEFQQIILSKL</sequence>
<dbReference type="FunFam" id="1.10.510.10:FF:000398">
    <property type="entry name" value="Calcium-dependent protein kinase 1"/>
    <property type="match status" value="1"/>
</dbReference>
<dbReference type="Pfam" id="PF13499">
    <property type="entry name" value="EF-hand_7"/>
    <property type="match status" value="2"/>
</dbReference>
<feature type="binding site" evidence="30">
    <location>
        <position position="70"/>
    </location>
    <ligand>
        <name>ATP</name>
        <dbReference type="ChEBI" id="CHEBI:30616"/>
    </ligand>
</feature>
<evidence type="ECO:0000256" key="8">
    <source>
        <dbReference type="ARBA" id="ARBA00022511"/>
    </source>
</evidence>
<comment type="function">
    <text evidence="27">Calcium-dependent protein kinase which acts as a sensor and effector of intracellular Ca(2+) levels probably in part downstream of cGMP-activated PKG kinase. During the liver stage, involved in sporozoite motility and thus in sporozoite invasion of host hepatocytes, probably together with CDPK4 and CDPK5. In the mosquito midgut and during the last stage of male gamete exflagellation, may play a role in the rupture of the host erythrocyte membrane. In the mosquito midgut, required for the differentiation of the zygote into the ookinete by promoting the translational activation of a subset of repressed mRNAs; these mRNAs are kept repressed in the zygote by the DOZI- or CITH-containing mRNP complexes. Dispensable during the asexual blood stage.</text>
</comment>
<evidence type="ECO:0000256" key="26">
    <source>
        <dbReference type="ARBA" id="ARBA00048679"/>
    </source>
</evidence>
<dbReference type="Proteomes" id="UP001162131">
    <property type="component" value="Unassembled WGS sequence"/>
</dbReference>
<keyword evidence="11" id="KW-0519">Myristate</keyword>
<evidence type="ECO:0000313" key="35">
    <source>
        <dbReference type="EMBL" id="CAG9317025.1"/>
    </source>
</evidence>
<dbReference type="GO" id="GO:0005886">
    <property type="term" value="C:plasma membrane"/>
    <property type="evidence" value="ECO:0007669"/>
    <property type="project" value="UniProtKB-SubCell"/>
</dbReference>
<comment type="catalytic activity">
    <reaction evidence="26">
        <text>L-seryl-[protein] + ATP = O-phospho-L-seryl-[protein] + ADP + H(+)</text>
        <dbReference type="Rhea" id="RHEA:17989"/>
        <dbReference type="Rhea" id="RHEA-COMP:9863"/>
        <dbReference type="Rhea" id="RHEA-COMP:11604"/>
        <dbReference type="ChEBI" id="CHEBI:15378"/>
        <dbReference type="ChEBI" id="CHEBI:29999"/>
        <dbReference type="ChEBI" id="CHEBI:30616"/>
        <dbReference type="ChEBI" id="CHEBI:83421"/>
        <dbReference type="ChEBI" id="CHEBI:456216"/>
        <dbReference type="EC" id="2.7.11.1"/>
    </reaction>
</comment>
<evidence type="ECO:0000256" key="3">
    <source>
        <dbReference type="ARBA" id="ARBA00004342"/>
    </source>
</evidence>
<keyword evidence="7" id="KW-1003">Cell membrane</keyword>
<dbReference type="PROSITE" id="PS50222">
    <property type="entry name" value="EF_HAND_2"/>
    <property type="match status" value="4"/>
</dbReference>
<evidence type="ECO:0000256" key="31">
    <source>
        <dbReference type="RuleBase" id="RU000304"/>
    </source>
</evidence>
<dbReference type="PANTHER" id="PTHR24349">
    <property type="entry name" value="SERINE/THREONINE-PROTEIN KINASE"/>
    <property type="match status" value="1"/>
</dbReference>
<evidence type="ECO:0000256" key="29">
    <source>
        <dbReference type="ARBA" id="ARBA00068067"/>
    </source>
</evidence>
<comment type="subcellular location">
    <subcellularLocation>
        <location evidence="3">Cell membrane</location>
        <topology evidence="3">Lipid-anchor</topology>
        <orientation evidence="3">Cytoplasmic side</orientation>
    </subcellularLocation>
    <subcellularLocation>
        <location evidence="2">Cell projection</location>
        <location evidence="2">Cilium</location>
        <location evidence="2">Flagellum</location>
    </subcellularLocation>
    <subcellularLocation>
        <location evidence="4">Host cell membrane</location>
        <topology evidence="4">Lipid-anchor</topology>
    </subcellularLocation>
    <subcellularLocation>
        <location evidence="28">Parasitophorous vacuole membrane</location>
        <topology evidence="28">Lipid-anchor</topology>
    </subcellularLocation>
</comment>
<feature type="coiled-coil region" evidence="32">
    <location>
        <begin position="69"/>
        <end position="96"/>
    </location>
</feature>
<evidence type="ECO:0000256" key="28">
    <source>
        <dbReference type="ARBA" id="ARBA00060437"/>
    </source>
</evidence>
<evidence type="ECO:0000256" key="9">
    <source>
        <dbReference type="ARBA" id="ARBA00022527"/>
    </source>
</evidence>
<dbReference type="SUPFAM" id="SSF56112">
    <property type="entry name" value="Protein kinase-like (PK-like)"/>
    <property type="match status" value="1"/>
</dbReference>
<evidence type="ECO:0000256" key="23">
    <source>
        <dbReference type="ARBA" id="ARBA00023288"/>
    </source>
</evidence>
<keyword evidence="23" id="KW-0449">Lipoprotein</keyword>
<comment type="subunit">
    <text evidence="5">Monomer.</text>
</comment>
<organism evidence="35 36">
    <name type="scientific">Blepharisma stoltei</name>
    <dbReference type="NCBI Taxonomy" id="1481888"/>
    <lineage>
        <taxon>Eukaryota</taxon>
        <taxon>Sar</taxon>
        <taxon>Alveolata</taxon>
        <taxon>Ciliophora</taxon>
        <taxon>Postciliodesmatophora</taxon>
        <taxon>Heterotrichea</taxon>
        <taxon>Heterotrichida</taxon>
        <taxon>Blepharismidae</taxon>
        <taxon>Blepharisma</taxon>
    </lineage>
</organism>
<evidence type="ECO:0000256" key="22">
    <source>
        <dbReference type="ARBA" id="ARBA00023273"/>
    </source>
</evidence>
<dbReference type="GO" id="GO:0004674">
    <property type="term" value="F:protein serine/threonine kinase activity"/>
    <property type="evidence" value="ECO:0007669"/>
    <property type="project" value="UniProtKB-KW"/>
</dbReference>
<feature type="domain" description="Protein kinase" evidence="33">
    <location>
        <begin position="41"/>
        <end position="297"/>
    </location>
</feature>
<dbReference type="GO" id="GO:0020002">
    <property type="term" value="C:host cell plasma membrane"/>
    <property type="evidence" value="ECO:0007669"/>
    <property type="project" value="UniProtKB-SubCell"/>
</dbReference>
<dbReference type="FunFam" id="1.10.238.10:FF:000003">
    <property type="entry name" value="Calmodulin A"/>
    <property type="match status" value="1"/>
</dbReference>
<accession>A0AAU9IY14</accession>
<keyword evidence="15" id="KW-0418">Kinase</keyword>
<keyword evidence="8" id="KW-1032">Host cell membrane</keyword>
<name>A0AAU9IY14_9CILI</name>
<dbReference type="AlphaFoldDB" id="A0AAU9IY14"/>
<keyword evidence="14 30" id="KW-0547">Nucleotide-binding</keyword>
<dbReference type="GO" id="GO:0005524">
    <property type="term" value="F:ATP binding"/>
    <property type="evidence" value="ECO:0007669"/>
    <property type="project" value="UniProtKB-UniRule"/>
</dbReference>
<dbReference type="InterPro" id="IPR018247">
    <property type="entry name" value="EF_Hand_1_Ca_BS"/>
</dbReference>
<evidence type="ECO:0000256" key="32">
    <source>
        <dbReference type="SAM" id="Coils"/>
    </source>
</evidence>
<keyword evidence="20" id="KW-0969">Cilium</keyword>
<dbReference type="Gene3D" id="1.10.238.10">
    <property type="entry name" value="EF-hand"/>
    <property type="match status" value="2"/>
</dbReference>
<dbReference type="Gene3D" id="3.30.200.20">
    <property type="entry name" value="Phosphorylase Kinase, domain 1"/>
    <property type="match status" value="1"/>
</dbReference>
<dbReference type="FunFam" id="3.30.200.20:FF:000315">
    <property type="entry name" value="Calcium-dependent protein kinase 3"/>
    <property type="match status" value="1"/>
</dbReference>
<keyword evidence="19" id="KW-0472">Membrane</keyword>
<evidence type="ECO:0000256" key="20">
    <source>
        <dbReference type="ARBA" id="ARBA00023069"/>
    </source>
</evidence>
<evidence type="ECO:0000256" key="5">
    <source>
        <dbReference type="ARBA" id="ARBA00011245"/>
    </source>
</evidence>
<keyword evidence="10" id="KW-0808">Transferase</keyword>
<proteinExistence type="inferred from homology"/>
<keyword evidence="17 30" id="KW-0067">ATP-binding</keyword>
<feature type="domain" description="EF-hand" evidence="34">
    <location>
        <begin position="380"/>
        <end position="415"/>
    </location>
</feature>
<keyword evidence="36" id="KW-1185">Reference proteome</keyword>
<evidence type="ECO:0000256" key="30">
    <source>
        <dbReference type="PROSITE-ProRule" id="PRU10141"/>
    </source>
</evidence>
<dbReference type="GO" id="GO:0031514">
    <property type="term" value="C:motile cilium"/>
    <property type="evidence" value="ECO:0007669"/>
    <property type="project" value="UniProtKB-SubCell"/>
</dbReference>
<dbReference type="SUPFAM" id="SSF47473">
    <property type="entry name" value="EF-hand"/>
    <property type="match status" value="1"/>
</dbReference>
<keyword evidence="18" id="KW-0282">Flagellum</keyword>
<evidence type="ECO:0000259" key="33">
    <source>
        <dbReference type="PROSITE" id="PS50011"/>
    </source>
</evidence>
<comment type="similarity">
    <text evidence="24">Belongs to the protein kinase superfamily. Ser/Thr protein kinase family. CDPK subfamily.</text>
</comment>
<evidence type="ECO:0000256" key="2">
    <source>
        <dbReference type="ARBA" id="ARBA00004230"/>
    </source>
</evidence>
<dbReference type="InterPro" id="IPR008271">
    <property type="entry name" value="Ser/Thr_kinase_AS"/>
</dbReference>
<dbReference type="SMART" id="SM00220">
    <property type="entry name" value="S_TKc"/>
    <property type="match status" value="1"/>
</dbReference>
<dbReference type="Gene3D" id="1.10.510.10">
    <property type="entry name" value="Transferase(Phosphotransferase) domain 1"/>
    <property type="match status" value="1"/>
</dbReference>
<feature type="domain" description="EF-hand" evidence="34">
    <location>
        <begin position="451"/>
        <end position="484"/>
    </location>
</feature>
<feature type="domain" description="EF-hand" evidence="34">
    <location>
        <begin position="343"/>
        <end position="378"/>
    </location>
</feature>
<evidence type="ECO:0000256" key="21">
    <source>
        <dbReference type="ARBA" id="ARBA00023139"/>
    </source>
</evidence>
<keyword evidence="19" id="KW-1043">Host membrane</keyword>
<evidence type="ECO:0000256" key="10">
    <source>
        <dbReference type="ARBA" id="ARBA00022679"/>
    </source>
</evidence>
<keyword evidence="13" id="KW-0677">Repeat</keyword>
<evidence type="ECO:0000313" key="36">
    <source>
        <dbReference type="Proteomes" id="UP001162131"/>
    </source>
</evidence>
<comment type="catalytic activity">
    <reaction evidence="25">
        <text>L-threonyl-[protein] + ATP = O-phospho-L-threonyl-[protein] + ADP + H(+)</text>
        <dbReference type="Rhea" id="RHEA:46608"/>
        <dbReference type="Rhea" id="RHEA-COMP:11060"/>
        <dbReference type="Rhea" id="RHEA-COMP:11605"/>
        <dbReference type="ChEBI" id="CHEBI:15378"/>
        <dbReference type="ChEBI" id="CHEBI:30013"/>
        <dbReference type="ChEBI" id="CHEBI:30616"/>
        <dbReference type="ChEBI" id="CHEBI:61977"/>
        <dbReference type="ChEBI" id="CHEBI:456216"/>
        <dbReference type="EC" id="2.7.11.1"/>
    </reaction>
</comment>
<dbReference type="GO" id="GO:0005509">
    <property type="term" value="F:calcium ion binding"/>
    <property type="evidence" value="ECO:0007669"/>
    <property type="project" value="InterPro"/>
</dbReference>
<dbReference type="InterPro" id="IPR002048">
    <property type="entry name" value="EF_hand_dom"/>
</dbReference>
<evidence type="ECO:0000256" key="6">
    <source>
        <dbReference type="ARBA" id="ARBA00012513"/>
    </source>
</evidence>
<evidence type="ECO:0000256" key="16">
    <source>
        <dbReference type="ARBA" id="ARBA00022837"/>
    </source>
</evidence>
<comment type="cofactor">
    <cofactor evidence="1">
        <name>Mg(2+)</name>
        <dbReference type="ChEBI" id="CHEBI:18420"/>
    </cofactor>
</comment>
<dbReference type="GO" id="GO:0020005">
    <property type="term" value="C:symbiont-containing vacuole membrane"/>
    <property type="evidence" value="ECO:0007669"/>
    <property type="project" value="UniProtKB-SubCell"/>
</dbReference>
<evidence type="ECO:0000256" key="14">
    <source>
        <dbReference type="ARBA" id="ARBA00022741"/>
    </source>
</evidence>
<dbReference type="EMBL" id="CAJZBQ010000017">
    <property type="protein sequence ID" value="CAG9317025.1"/>
    <property type="molecule type" value="Genomic_DNA"/>
</dbReference>
<evidence type="ECO:0000256" key="12">
    <source>
        <dbReference type="ARBA" id="ARBA00022723"/>
    </source>
</evidence>
<keyword evidence="22" id="KW-0966">Cell projection</keyword>
<dbReference type="EC" id="2.7.11.1" evidence="6"/>
<evidence type="ECO:0000259" key="34">
    <source>
        <dbReference type="PROSITE" id="PS50222"/>
    </source>
</evidence>
<dbReference type="InterPro" id="IPR000719">
    <property type="entry name" value="Prot_kinase_dom"/>
</dbReference>
<dbReference type="PROSITE" id="PS00018">
    <property type="entry name" value="EF_HAND_1"/>
    <property type="match status" value="3"/>
</dbReference>
<evidence type="ECO:0000256" key="4">
    <source>
        <dbReference type="ARBA" id="ARBA00004425"/>
    </source>
</evidence>
<evidence type="ECO:0000256" key="1">
    <source>
        <dbReference type="ARBA" id="ARBA00001946"/>
    </source>
</evidence>
<evidence type="ECO:0000256" key="24">
    <source>
        <dbReference type="ARBA" id="ARBA00024334"/>
    </source>
</evidence>
<evidence type="ECO:0000256" key="27">
    <source>
        <dbReference type="ARBA" id="ARBA00056933"/>
    </source>
</evidence>
<dbReference type="CDD" id="cd00051">
    <property type="entry name" value="EFh"/>
    <property type="match status" value="2"/>
</dbReference>
<gene>
    <name evidence="35" type="ORF">BSTOLATCC_MIC17651</name>
</gene>
<reference evidence="35" key="1">
    <citation type="submission" date="2021-09" db="EMBL/GenBank/DDBJ databases">
        <authorList>
            <consortium name="AG Swart"/>
            <person name="Singh M."/>
            <person name="Singh A."/>
            <person name="Seah K."/>
            <person name="Emmerich C."/>
        </authorList>
    </citation>
    <scope>NUCLEOTIDE SEQUENCE</scope>
    <source>
        <strain evidence="35">ATCC30299</strain>
    </source>
</reference>
<dbReference type="PROSITE" id="PS00108">
    <property type="entry name" value="PROTEIN_KINASE_ST"/>
    <property type="match status" value="1"/>
</dbReference>
<evidence type="ECO:0000256" key="25">
    <source>
        <dbReference type="ARBA" id="ARBA00047899"/>
    </source>
</evidence>
<evidence type="ECO:0000256" key="17">
    <source>
        <dbReference type="ARBA" id="ARBA00022840"/>
    </source>
</evidence>
<dbReference type="InterPro" id="IPR050205">
    <property type="entry name" value="CDPK_Ser/Thr_kinases"/>
</dbReference>
<dbReference type="PROSITE" id="PS50011">
    <property type="entry name" value="PROTEIN_KINASE_DOM"/>
    <property type="match status" value="1"/>
</dbReference>
<dbReference type="PROSITE" id="PS00107">
    <property type="entry name" value="PROTEIN_KINASE_ATP"/>
    <property type="match status" value="1"/>
</dbReference>